<evidence type="ECO:0000256" key="2">
    <source>
        <dbReference type="ARBA" id="ARBA00010790"/>
    </source>
</evidence>
<proteinExistence type="inferred from homology"/>
<dbReference type="Proteomes" id="UP000661077">
    <property type="component" value="Unassembled WGS sequence"/>
</dbReference>
<dbReference type="InterPro" id="IPR007867">
    <property type="entry name" value="GMC_OxRtase_C"/>
</dbReference>
<sequence>MPLIDTAGLQKEYDVIVVGSGAAGGQTAYTLTLDGAKVLMLEAGRNYVPELETPMFQTPDQAPLRATSTLDKEFGFYDATVDGGWQIPGEPYSSASTDADRTFWWWRARMLGGRTNHWGRISLRNGPYDFKPRTRDGLGFDWPISYEDVAPYYDKVEMLIGVYGDNDGYENTPNSPEGCLLPPPKARAGERLIQKHAKTVGVPVIAAHRAVLTQQLDYKRAPALLHPGNARAQQIVADSMRSRAPCFWATDCGRGCSIKANYQSTTVHLPPAMATGNLDILPNAMVREVEMGKDGRATGVLFIDKSTGKEQRAKGRIIVLAASACETVRILLNSKSPQFPQGLANSSGKVGKYLMDTVGASVTGQIPALEDLPPHNEDGAGGMHVYSPWWLYKEQLAGKLDFARGYHIEIGAGRDMPSFGATAGLANFVGGYGRKFKQDMRRYYGSFVSLVCRGEMIPNEDSYCEIDPEKKDQYGIPTLRFHWKWSEHERRQAVHSHKVFTDIIQQMGGRVTGKQDLLPGGFIIHEVGGAIMGSNPKSSVVNQWGQSWDVKNLFLTDGAPFPSNADKNPTLTIMALAWRSADYMLAAMKRREL</sequence>
<comment type="caution">
    <text evidence="8">The sequence shown here is derived from an EMBL/GenBank/DDBJ whole genome shotgun (WGS) entry which is preliminary data.</text>
</comment>
<feature type="domain" description="Glucose-methanol-choline oxidoreductase C-terminal" evidence="7">
    <location>
        <begin position="461"/>
        <end position="577"/>
    </location>
</feature>
<dbReference type="InterPro" id="IPR000172">
    <property type="entry name" value="GMC_OxRdtase_N"/>
</dbReference>
<dbReference type="Pfam" id="PF00732">
    <property type="entry name" value="GMC_oxred_N"/>
    <property type="match status" value="1"/>
</dbReference>
<dbReference type="SUPFAM" id="SSF51905">
    <property type="entry name" value="FAD/NAD(P)-binding domain"/>
    <property type="match status" value="1"/>
</dbReference>
<evidence type="ECO:0000256" key="5">
    <source>
        <dbReference type="ARBA" id="ARBA00023002"/>
    </source>
</evidence>
<evidence type="ECO:0000259" key="6">
    <source>
        <dbReference type="Pfam" id="PF00732"/>
    </source>
</evidence>
<dbReference type="EMBL" id="JAEVLS010000001">
    <property type="protein sequence ID" value="MBM0103431.1"/>
    <property type="molecule type" value="Genomic_DNA"/>
</dbReference>
<keyword evidence="3" id="KW-0285">Flavoprotein</keyword>
<evidence type="ECO:0000313" key="9">
    <source>
        <dbReference type="Proteomes" id="UP000661077"/>
    </source>
</evidence>
<organism evidence="8 9">
    <name type="scientific">Steroidobacter gossypii</name>
    <dbReference type="NCBI Taxonomy" id="2805490"/>
    <lineage>
        <taxon>Bacteria</taxon>
        <taxon>Pseudomonadati</taxon>
        <taxon>Pseudomonadota</taxon>
        <taxon>Gammaproteobacteria</taxon>
        <taxon>Steroidobacterales</taxon>
        <taxon>Steroidobacteraceae</taxon>
        <taxon>Steroidobacter</taxon>
    </lineage>
</organism>
<dbReference type="RefSeq" id="WP_203165405.1">
    <property type="nucleotide sequence ID" value="NZ_JAEVLS010000001.1"/>
</dbReference>
<comment type="cofactor">
    <cofactor evidence="1">
        <name>FAD</name>
        <dbReference type="ChEBI" id="CHEBI:57692"/>
    </cofactor>
</comment>
<keyword evidence="9" id="KW-1185">Reference proteome</keyword>
<evidence type="ECO:0000313" key="8">
    <source>
        <dbReference type="EMBL" id="MBM0103431.1"/>
    </source>
</evidence>
<comment type="similarity">
    <text evidence="2">Belongs to the GMC oxidoreductase family.</text>
</comment>
<name>A0ABS1WR49_9GAMM</name>
<evidence type="ECO:0000259" key="7">
    <source>
        <dbReference type="Pfam" id="PF05199"/>
    </source>
</evidence>
<keyword evidence="4" id="KW-0274">FAD</keyword>
<dbReference type="Pfam" id="PF05199">
    <property type="entry name" value="GMC_oxred_C"/>
    <property type="match status" value="1"/>
</dbReference>
<reference evidence="8 9" key="1">
    <citation type="journal article" date="2021" name="Int. J. Syst. Evol. Microbiol.">
        <title>Steroidobacter gossypii sp. nov., isolated from soil of cotton cropping field.</title>
        <authorList>
            <person name="Huang R."/>
            <person name="Yang S."/>
            <person name="Zhen C."/>
            <person name="Liu W."/>
        </authorList>
    </citation>
    <scope>NUCLEOTIDE SEQUENCE [LARGE SCALE GENOMIC DNA]</scope>
    <source>
        <strain evidence="8 9">S1-65</strain>
    </source>
</reference>
<accession>A0ABS1WR49</accession>
<dbReference type="PANTHER" id="PTHR42784:SF1">
    <property type="entry name" value="PYRANOSE 2-OXIDASE"/>
    <property type="match status" value="1"/>
</dbReference>
<protein>
    <submittedName>
        <fullName evidence="8">GMC family oxidoreductase</fullName>
    </submittedName>
</protein>
<dbReference type="Gene3D" id="3.50.50.60">
    <property type="entry name" value="FAD/NAD(P)-binding domain"/>
    <property type="match status" value="2"/>
</dbReference>
<evidence type="ECO:0000256" key="3">
    <source>
        <dbReference type="ARBA" id="ARBA00022630"/>
    </source>
</evidence>
<evidence type="ECO:0000256" key="4">
    <source>
        <dbReference type="ARBA" id="ARBA00022827"/>
    </source>
</evidence>
<dbReference type="PANTHER" id="PTHR42784">
    <property type="entry name" value="PYRANOSE 2-OXIDASE"/>
    <property type="match status" value="1"/>
</dbReference>
<feature type="domain" description="Glucose-methanol-choline oxidoreductase N-terminal" evidence="6">
    <location>
        <begin position="16"/>
        <end position="334"/>
    </location>
</feature>
<gene>
    <name evidence="8" type="ORF">JM946_01690</name>
</gene>
<evidence type="ECO:0000256" key="1">
    <source>
        <dbReference type="ARBA" id="ARBA00001974"/>
    </source>
</evidence>
<dbReference type="InterPro" id="IPR051473">
    <property type="entry name" value="P2Ox-like"/>
</dbReference>
<dbReference type="SUPFAM" id="SSF54373">
    <property type="entry name" value="FAD-linked reductases, C-terminal domain"/>
    <property type="match status" value="1"/>
</dbReference>
<keyword evidence="5" id="KW-0560">Oxidoreductase</keyword>
<dbReference type="InterPro" id="IPR036188">
    <property type="entry name" value="FAD/NAD-bd_sf"/>
</dbReference>